<dbReference type="EMBL" id="JXTB01000220">
    <property type="protein sequence ID" value="PON52392.1"/>
    <property type="molecule type" value="Genomic_DNA"/>
</dbReference>
<evidence type="ECO:0000313" key="2">
    <source>
        <dbReference type="Proteomes" id="UP000237105"/>
    </source>
</evidence>
<evidence type="ECO:0000313" key="1">
    <source>
        <dbReference type="EMBL" id="PON52392.1"/>
    </source>
</evidence>
<organism evidence="1 2">
    <name type="scientific">Parasponia andersonii</name>
    <name type="common">Sponia andersonii</name>
    <dbReference type="NCBI Taxonomy" id="3476"/>
    <lineage>
        <taxon>Eukaryota</taxon>
        <taxon>Viridiplantae</taxon>
        <taxon>Streptophyta</taxon>
        <taxon>Embryophyta</taxon>
        <taxon>Tracheophyta</taxon>
        <taxon>Spermatophyta</taxon>
        <taxon>Magnoliopsida</taxon>
        <taxon>eudicotyledons</taxon>
        <taxon>Gunneridae</taxon>
        <taxon>Pentapetalae</taxon>
        <taxon>rosids</taxon>
        <taxon>fabids</taxon>
        <taxon>Rosales</taxon>
        <taxon>Cannabaceae</taxon>
        <taxon>Parasponia</taxon>
    </lineage>
</organism>
<dbReference type="AlphaFoldDB" id="A0A2P5BUC0"/>
<proteinExistence type="predicted"/>
<keyword evidence="2" id="KW-1185">Reference proteome</keyword>
<reference evidence="2" key="1">
    <citation type="submission" date="2016-06" db="EMBL/GenBank/DDBJ databases">
        <title>Parallel loss of symbiosis genes in relatives of nitrogen-fixing non-legume Parasponia.</title>
        <authorList>
            <person name="Van Velzen R."/>
            <person name="Holmer R."/>
            <person name="Bu F."/>
            <person name="Rutten L."/>
            <person name="Van Zeijl A."/>
            <person name="Liu W."/>
            <person name="Santuari L."/>
            <person name="Cao Q."/>
            <person name="Sharma T."/>
            <person name="Shen D."/>
            <person name="Roswanjaya Y."/>
            <person name="Wardhani T."/>
            <person name="Kalhor M.S."/>
            <person name="Jansen J."/>
            <person name="Van den Hoogen J."/>
            <person name="Gungor B."/>
            <person name="Hartog M."/>
            <person name="Hontelez J."/>
            <person name="Verver J."/>
            <person name="Yang W.-C."/>
            <person name="Schijlen E."/>
            <person name="Repin R."/>
            <person name="Schilthuizen M."/>
            <person name="Schranz E."/>
            <person name="Heidstra R."/>
            <person name="Miyata K."/>
            <person name="Fedorova E."/>
            <person name="Kohlen W."/>
            <person name="Bisseling T."/>
            <person name="Smit S."/>
            <person name="Geurts R."/>
        </authorList>
    </citation>
    <scope>NUCLEOTIDE SEQUENCE [LARGE SCALE GENOMIC DNA]</scope>
    <source>
        <strain evidence="2">cv. WU1-14</strain>
    </source>
</reference>
<gene>
    <name evidence="1" type="ORF">PanWU01x14_209860</name>
</gene>
<accession>A0A2P5BUC0</accession>
<name>A0A2P5BUC0_PARAD</name>
<comment type="caution">
    <text evidence="1">The sequence shown here is derived from an EMBL/GenBank/DDBJ whole genome shotgun (WGS) entry which is preliminary data.</text>
</comment>
<sequence length="130" mass="14245">MAYDLGTGPTMAKSITCSLETNHRNLVIVIGRHQPRKGVHTAKEELKWEEVAKITRKCHGAHCLYGTLRCASQCLEMQKTTWTVVVSSSGGREERNLVSMSGQRELSMPVVAVGRRAQFLGSFDDVGGLG</sequence>
<protein>
    <submittedName>
        <fullName evidence="1">Uncharacterized protein</fullName>
    </submittedName>
</protein>
<dbReference type="Proteomes" id="UP000237105">
    <property type="component" value="Unassembled WGS sequence"/>
</dbReference>